<evidence type="ECO:0000256" key="1">
    <source>
        <dbReference type="ARBA" id="ARBA00022723"/>
    </source>
</evidence>
<evidence type="ECO:0000313" key="7">
    <source>
        <dbReference type="EMBL" id="NEM90393.1"/>
    </source>
</evidence>
<dbReference type="AlphaFoldDB" id="A0A7C9PLP3"/>
<dbReference type="RefSeq" id="WP_163472046.1">
    <property type="nucleotide sequence ID" value="NZ_JAAGWZ010000001.1"/>
</dbReference>
<dbReference type="InterPro" id="IPR000962">
    <property type="entry name" value="Znf_DskA_TraR"/>
</dbReference>
<evidence type="ECO:0000256" key="2">
    <source>
        <dbReference type="ARBA" id="ARBA00022771"/>
    </source>
</evidence>
<dbReference type="PANTHER" id="PTHR33823">
    <property type="entry name" value="RNA POLYMERASE-BINDING TRANSCRIPTION FACTOR DKSA-RELATED"/>
    <property type="match status" value="1"/>
</dbReference>
<dbReference type="EMBL" id="JAAGWZ010000001">
    <property type="protein sequence ID" value="NEM90393.1"/>
    <property type="molecule type" value="Genomic_DNA"/>
</dbReference>
<organism evidence="7 8">
    <name type="scientific">Galbitalea soli</name>
    <dbReference type="NCBI Taxonomy" id="1268042"/>
    <lineage>
        <taxon>Bacteria</taxon>
        <taxon>Bacillati</taxon>
        <taxon>Actinomycetota</taxon>
        <taxon>Actinomycetes</taxon>
        <taxon>Micrococcales</taxon>
        <taxon>Microbacteriaceae</taxon>
        <taxon>Galbitalea</taxon>
    </lineage>
</organism>
<protein>
    <recommendedName>
        <fullName evidence="6">Zinc finger DksA/TraR C4-type domain-containing protein</fullName>
    </recommendedName>
</protein>
<sequence length="132" mass="14518">MTGIAERATTTTSLTARQLTALRVHLVSDRERTDGVITQLIGEMDAFVSARRDTSTDDEHDPEGPTLAFERSQSEAMLSQARQHLRDIDGALLRMDEGRYGRCTSCTGEIALGRLQARPQSPLCISCAGRLR</sequence>
<keyword evidence="3" id="KW-0862">Zinc</keyword>
<feature type="region of interest" description="Disordered" evidence="5">
    <location>
        <begin position="51"/>
        <end position="72"/>
    </location>
</feature>
<evidence type="ECO:0000259" key="6">
    <source>
        <dbReference type="Pfam" id="PF01258"/>
    </source>
</evidence>
<comment type="caution">
    <text evidence="7">The sequence shown here is derived from an EMBL/GenBank/DDBJ whole genome shotgun (WGS) entry which is preliminary data.</text>
</comment>
<dbReference type="PROSITE" id="PS51128">
    <property type="entry name" value="ZF_DKSA_2"/>
    <property type="match status" value="1"/>
</dbReference>
<proteinExistence type="predicted"/>
<dbReference type="Pfam" id="PF01258">
    <property type="entry name" value="zf-dskA_traR"/>
    <property type="match status" value="1"/>
</dbReference>
<accession>A0A7C9PLP3</accession>
<evidence type="ECO:0000256" key="4">
    <source>
        <dbReference type="PROSITE-ProRule" id="PRU00510"/>
    </source>
</evidence>
<reference evidence="7 8" key="1">
    <citation type="journal article" date="2014" name="Int. J. Syst. Evol. Microbiol.">
        <title>Description of Galbitalea soli gen. nov., sp. nov., and Frondihabitans sucicola sp. nov.</title>
        <authorList>
            <person name="Kim S.J."/>
            <person name="Lim J.M."/>
            <person name="Ahn J.H."/>
            <person name="Weon H.Y."/>
            <person name="Hamada M."/>
            <person name="Suzuki K."/>
            <person name="Ahn T.Y."/>
            <person name="Kwon S.W."/>
        </authorList>
    </citation>
    <scope>NUCLEOTIDE SEQUENCE [LARGE SCALE GENOMIC DNA]</scope>
    <source>
        <strain evidence="7 8">NBRC 108727</strain>
    </source>
</reference>
<dbReference type="InterPro" id="IPR037187">
    <property type="entry name" value="DnaK_N"/>
</dbReference>
<dbReference type="SUPFAM" id="SSF57716">
    <property type="entry name" value="Glucocorticoid receptor-like (DNA-binding domain)"/>
    <property type="match status" value="1"/>
</dbReference>
<dbReference type="Proteomes" id="UP000479756">
    <property type="component" value="Unassembled WGS sequence"/>
</dbReference>
<keyword evidence="8" id="KW-1185">Reference proteome</keyword>
<name>A0A7C9PLP3_9MICO</name>
<evidence type="ECO:0000256" key="5">
    <source>
        <dbReference type="SAM" id="MobiDB-lite"/>
    </source>
</evidence>
<feature type="zinc finger region" description="dksA C4-type" evidence="4">
    <location>
        <begin position="103"/>
        <end position="127"/>
    </location>
</feature>
<evidence type="ECO:0000256" key="3">
    <source>
        <dbReference type="ARBA" id="ARBA00022833"/>
    </source>
</evidence>
<keyword evidence="2" id="KW-0863">Zinc-finger</keyword>
<dbReference type="Gene3D" id="1.20.120.910">
    <property type="entry name" value="DksA, coiled-coil domain"/>
    <property type="match status" value="1"/>
</dbReference>
<gene>
    <name evidence="7" type="ORF">G3T37_03385</name>
</gene>
<dbReference type="GO" id="GO:0008270">
    <property type="term" value="F:zinc ion binding"/>
    <property type="evidence" value="ECO:0007669"/>
    <property type="project" value="UniProtKB-KW"/>
</dbReference>
<dbReference type="SUPFAM" id="SSF109635">
    <property type="entry name" value="DnaK suppressor protein DksA, alpha-hairpin domain"/>
    <property type="match status" value="1"/>
</dbReference>
<evidence type="ECO:0000313" key="8">
    <source>
        <dbReference type="Proteomes" id="UP000479756"/>
    </source>
</evidence>
<keyword evidence="1" id="KW-0479">Metal-binding</keyword>
<feature type="domain" description="Zinc finger DksA/TraR C4-type" evidence="6">
    <location>
        <begin position="98"/>
        <end position="130"/>
    </location>
</feature>